<name>A0A1I5KP08_9RHOB</name>
<accession>A0A1I5KP08</accession>
<dbReference type="Proteomes" id="UP000199356">
    <property type="component" value="Unassembled WGS sequence"/>
</dbReference>
<organism evidence="4 5">
    <name type="scientific">Tranquillimonas alkanivorans</name>
    <dbReference type="NCBI Taxonomy" id="441119"/>
    <lineage>
        <taxon>Bacteria</taxon>
        <taxon>Pseudomonadati</taxon>
        <taxon>Pseudomonadota</taxon>
        <taxon>Alphaproteobacteria</taxon>
        <taxon>Rhodobacterales</taxon>
        <taxon>Roseobacteraceae</taxon>
        <taxon>Tranquillimonas</taxon>
    </lineage>
</organism>
<feature type="chain" id="PRO_5011636216" evidence="2">
    <location>
        <begin position="22"/>
        <end position="104"/>
    </location>
</feature>
<dbReference type="AlphaFoldDB" id="A0A1I5KP08"/>
<feature type="signal peptide" evidence="2">
    <location>
        <begin position="1"/>
        <end position="21"/>
    </location>
</feature>
<dbReference type="OrthoDB" id="1123500at2"/>
<proteinExistence type="predicted"/>
<reference evidence="4 5" key="1">
    <citation type="submission" date="2016-10" db="EMBL/GenBank/DDBJ databases">
        <authorList>
            <person name="de Groot N.N."/>
        </authorList>
    </citation>
    <scope>NUCLEOTIDE SEQUENCE [LARGE SCALE GENOMIC DNA]</scope>
    <source>
        <strain evidence="4 5">DSM 19547</strain>
    </source>
</reference>
<evidence type="ECO:0000313" key="4">
    <source>
        <dbReference type="EMBL" id="SFO86819.1"/>
    </source>
</evidence>
<sequence length="104" mass="11412">MSSRIARIAAPLTLLAAPAIAQPYNDGYYHHMDGWGFGLMGFGMMILFWGGLAVLIVLAIRWLGDGGGQPLGRKPSPLDTLKERLARGEIDVEDYEARRKILEG</sequence>
<evidence type="ECO:0000313" key="5">
    <source>
        <dbReference type="Proteomes" id="UP000199356"/>
    </source>
</evidence>
<dbReference type="Pfam" id="PF09851">
    <property type="entry name" value="SHOCT"/>
    <property type="match status" value="1"/>
</dbReference>
<evidence type="ECO:0000259" key="3">
    <source>
        <dbReference type="Pfam" id="PF09851"/>
    </source>
</evidence>
<protein>
    <submittedName>
        <fullName evidence="4">Putative membrane protein</fullName>
    </submittedName>
</protein>
<dbReference type="InterPro" id="IPR018649">
    <property type="entry name" value="SHOCT"/>
</dbReference>
<keyword evidence="1" id="KW-1133">Transmembrane helix</keyword>
<evidence type="ECO:0000256" key="2">
    <source>
        <dbReference type="SAM" id="SignalP"/>
    </source>
</evidence>
<dbReference type="EMBL" id="FOXA01000001">
    <property type="protein sequence ID" value="SFO86819.1"/>
    <property type="molecule type" value="Genomic_DNA"/>
</dbReference>
<keyword evidence="2" id="KW-0732">Signal</keyword>
<keyword evidence="5" id="KW-1185">Reference proteome</keyword>
<feature type="transmembrane region" description="Helical" evidence="1">
    <location>
        <begin position="37"/>
        <end position="64"/>
    </location>
</feature>
<dbReference type="RefSeq" id="WP_093416589.1">
    <property type="nucleotide sequence ID" value="NZ_FOXA01000001.1"/>
</dbReference>
<keyword evidence="1" id="KW-0472">Membrane</keyword>
<keyword evidence="1" id="KW-0812">Transmembrane</keyword>
<evidence type="ECO:0000256" key="1">
    <source>
        <dbReference type="SAM" id="Phobius"/>
    </source>
</evidence>
<dbReference type="STRING" id="441119.SAMN04488047_101238"/>
<feature type="domain" description="SHOCT" evidence="3">
    <location>
        <begin position="77"/>
        <end position="102"/>
    </location>
</feature>
<gene>
    <name evidence="4" type="ORF">SAMN04488047_101238</name>
</gene>